<dbReference type="EMBL" id="JBBMFF010000187">
    <property type="protein sequence ID" value="MEQ2510789.1"/>
    <property type="molecule type" value="Genomic_DNA"/>
</dbReference>
<dbReference type="PANTHER" id="PTHR31302">
    <property type="entry name" value="TRANSMEMBRANE PROTEIN WITH METALLOPHOSPHOESTERASE DOMAIN-RELATED"/>
    <property type="match status" value="1"/>
</dbReference>
<dbReference type="InterPro" id="IPR014578">
    <property type="entry name" value="Pesterase_CT488"/>
</dbReference>
<dbReference type="SUPFAM" id="SSF56300">
    <property type="entry name" value="Metallo-dependent phosphatases"/>
    <property type="match status" value="1"/>
</dbReference>
<dbReference type="PIRSF" id="PIRSF033094">
    <property type="entry name" value="Pesterase_CT488"/>
    <property type="match status" value="1"/>
</dbReference>
<reference evidence="2 3" key="1">
    <citation type="submission" date="2024-03" db="EMBL/GenBank/DDBJ databases">
        <title>Human intestinal bacterial collection.</title>
        <authorList>
            <person name="Pauvert C."/>
            <person name="Hitch T.C.A."/>
            <person name="Clavel T."/>
        </authorList>
    </citation>
    <scope>NUCLEOTIDE SEQUENCE [LARGE SCALE GENOMIC DNA]</scope>
    <source>
        <strain evidence="2 3">CLA-AA-H192</strain>
    </source>
</reference>
<dbReference type="InterPro" id="IPR051158">
    <property type="entry name" value="Metallophosphoesterase_sf"/>
</dbReference>
<accession>A0ABV1G630</accession>
<feature type="domain" description="Calcineurin-like phosphoesterase" evidence="1">
    <location>
        <begin position="3"/>
        <end position="198"/>
    </location>
</feature>
<dbReference type="InterPro" id="IPR004843">
    <property type="entry name" value="Calcineurin-like_PHP"/>
</dbReference>
<protein>
    <submittedName>
        <fullName evidence="2">Metallophosphoesterase</fullName>
    </submittedName>
</protein>
<evidence type="ECO:0000313" key="3">
    <source>
        <dbReference type="Proteomes" id="UP001491552"/>
    </source>
</evidence>
<dbReference type="InterPro" id="IPR029052">
    <property type="entry name" value="Metallo-depent_PP-like"/>
</dbReference>
<dbReference type="Proteomes" id="UP001491552">
    <property type="component" value="Unassembled WGS sequence"/>
</dbReference>
<comment type="caution">
    <text evidence="2">The sequence shown here is derived from an EMBL/GenBank/DDBJ whole genome shotgun (WGS) entry which is preliminary data.</text>
</comment>
<name>A0ABV1G630_9FIRM</name>
<dbReference type="PANTHER" id="PTHR31302:SF22">
    <property type="entry name" value="PHOSPHOESTERASE"/>
    <property type="match status" value="1"/>
</dbReference>
<dbReference type="Pfam" id="PF00149">
    <property type="entry name" value="Metallophos"/>
    <property type="match status" value="1"/>
</dbReference>
<evidence type="ECO:0000259" key="1">
    <source>
        <dbReference type="Pfam" id="PF00149"/>
    </source>
</evidence>
<organism evidence="2 3">
    <name type="scientific">Faecousia intestinalis</name>
    <dbReference type="NCBI Taxonomy" id="3133167"/>
    <lineage>
        <taxon>Bacteria</taxon>
        <taxon>Bacillati</taxon>
        <taxon>Bacillota</taxon>
        <taxon>Clostridia</taxon>
        <taxon>Eubacteriales</taxon>
        <taxon>Oscillospiraceae</taxon>
        <taxon>Faecousia</taxon>
    </lineage>
</organism>
<sequence length="230" mass="26006">MALYAIGDLHLSLGSDKPMDVFGGAWVGYVDKLREGLSVIGPEDTTVLLGDLSWALDLNGAREDFAMIAAIPGRKIIVKGNHDYWWTTAAKFYRFCEENGFPDLYLLNNNCYFYNGIALTGTRGWFFEEDAPDGSHNDKIFKRELLRLEASLRAAGDTPEKLCFLHYPPRYRGYECPEILALLERYGVKECCYGHLHGSSHRLAIEGVHHGVTYRLCAADYTNFAPIRLR</sequence>
<evidence type="ECO:0000313" key="2">
    <source>
        <dbReference type="EMBL" id="MEQ2510789.1"/>
    </source>
</evidence>
<proteinExistence type="predicted"/>
<dbReference type="Gene3D" id="3.60.21.10">
    <property type="match status" value="1"/>
</dbReference>
<dbReference type="RefSeq" id="WP_349135469.1">
    <property type="nucleotide sequence ID" value="NZ_JBBMFF010000187.1"/>
</dbReference>
<gene>
    <name evidence="2" type="ORF">WMO66_05940</name>
</gene>
<keyword evidence="3" id="KW-1185">Reference proteome</keyword>